<dbReference type="Proteomes" id="UP000053923">
    <property type="component" value="Unassembled WGS sequence"/>
</dbReference>
<dbReference type="AlphaFoldDB" id="A0A117MKP6"/>
<dbReference type="Gene3D" id="3.40.630.30">
    <property type="match status" value="1"/>
</dbReference>
<evidence type="ECO:0000313" key="2">
    <source>
        <dbReference type="Proteomes" id="UP000053923"/>
    </source>
</evidence>
<dbReference type="InterPro" id="IPR016181">
    <property type="entry name" value="Acyl_CoA_acyltransferase"/>
</dbReference>
<proteinExistence type="predicted"/>
<evidence type="ECO:0000313" key="1">
    <source>
        <dbReference type="EMBL" id="KUL22691.1"/>
    </source>
</evidence>
<evidence type="ECO:0008006" key="3">
    <source>
        <dbReference type="Google" id="ProtNLM"/>
    </source>
</evidence>
<dbReference type="OrthoDB" id="4125043at2"/>
<dbReference type="RefSeq" id="WP_062713217.1">
    <property type="nucleotide sequence ID" value="NZ_LLZG01000394.1"/>
</dbReference>
<organism evidence="1 2">
    <name type="scientific">Streptomyces regalis</name>
    <dbReference type="NCBI Taxonomy" id="68262"/>
    <lineage>
        <taxon>Bacteria</taxon>
        <taxon>Bacillati</taxon>
        <taxon>Actinomycetota</taxon>
        <taxon>Actinomycetes</taxon>
        <taxon>Kitasatosporales</taxon>
        <taxon>Streptomycetaceae</taxon>
        <taxon>Streptomyces</taxon>
    </lineage>
</organism>
<comment type="caution">
    <text evidence="1">The sequence shown here is derived from an EMBL/GenBank/DDBJ whole genome shotgun (WGS) entry which is preliminary data.</text>
</comment>
<sequence length="269" mass="28758">MSTQHVDPGYLAACRDADMLVRIGEVECVLGRTEDALIGRDFCLIEYADPAPVSQEAADALRAYAFLTYPGVHGVLLRTGPNARLGPPWAEHLTYVRHHGALGGISENNSEGVVVVPAGPEHSEQVRGWITDAFAAGAAEQGVSVQREDAQAQADEVLAVSGRLTLVATVEHGVPAGHVTLRPFTDEVTGTEYLELFDVLVPVPFKTRTLTGLLTDAALAQGARAGLPLLGNVVHRTGVSGPDHGAHVVASLHRRGWRTDHVYWHAPNR</sequence>
<keyword evidence="2" id="KW-1185">Reference proteome</keyword>
<name>A0A117MKP6_9ACTN</name>
<accession>A0A117MKP6</accession>
<gene>
    <name evidence="1" type="ORF">ADL12_41590</name>
</gene>
<dbReference type="SUPFAM" id="SSF55729">
    <property type="entry name" value="Acyl-CoA N-acyltransferases (Nat)"/>
    <property type="match status" value="1"/>
</dbReference>
<reference evidence="2" key="1">
    <citation type="submission" date="2015-10" db="EMBL/GenBank/DDBJ databases">
        <authorList>
            <person name="Ju K.-S."/>
            <person name="Doroghazi J.R."/>
            <person name="Metcalf W.W."/>
        </authorList>
    </citation>
    <scope>NUCLEOTIDE SEQUENCE [LARGE SCALE GENOMIC DNA]</scope>
    <source>
        <strain evidence="2">NRRL 3151</strain>
    </source>
</reference>
<protein>
    <recommendedName>
        <fullName evidence="3">N-acetyltransferase domain-containing protein</fullName>
    </recommendedName>
</protein>
<dbReference type="EMBL" id="LLZG01000394">
    <property type="protein sequence ID" value="KUL22691.1"/>
    <property type="molecule type" value="Genomic_DNA"/>
</dbReference>